<evidence type="ECO:0000256" key="4">
    <source>
        <dbReference type="ARBA" id="ARBA00022692"/>
    </source>
</evidence>
<evidence type="ECO:0000256" key="7">
    <source>
        <dbReference type="RuleBase" id="RU363032"/>
    </source>
</evidence>
<evidence type="ECO:0000256" key="5">
    <source>
        <dbReference type="ARBA" id="ARBA00022989"/>
    </source>
</evidence>
<keyword evidence="10" id="KW-1185">Reference proteome</keyword>
<reference evidence="9 10" key="2">
    <citation type="journal article" date="2011" name="Stand. Genomic Sci.">
        <title>Complete genome sequence of Truepera radiovictrix type strain (RQ-24).</title>
        <authorList>
            <person name="Ivanova N."/>
            <person name="Rohde C."/>
            <person name="Munk C."/>
            <person name="Nolan M."/>
            <person name="Lucas S."/>
            <person name="Del Rio T.G."/>
            <person name="Tice H."/>
            <person name="Deshpande S."/>
            <person name="Cheng J.F."/>
            <person name="Tapia R."/>
            <person name="Han C."/>
            <person name="Goodwin L."/>
            <person name="Pitluck S."/>
            <person name="Liolios K."/>
            <person name="Mavromatis K."/>
            <person name="Mikhailova N."/>
            <person name="Pati A."/>
            <person name="Chen A."/>
            <person name="Palaniappan K."/>
            <person name="Land M."/>
            <person name="Hauser L."/>
            <person name="Chang Y.J."/>
            <person name="Jeffries C.D."/>
            <person name="Brambilla E."/>
            <person name="Rohde M."/>
            <person name="Goker M."/>
            <person name="Tindall B.J."/>
            <person name="Woyke T."/>
            <person name="Bristow J."/>
            <person name="Eisen J.A."/>
            <person name="Markowitz V."/>
            <person name="Hugenholtz P."/>
            <person name="Kyrpides N.C."/>
            <person name="Klenk H.P."/>
            <person name="Lapidus A."/>
        </authorList>
    </citation>
    <scope>NUCLEOTIDE SEQUENCE [LARGE SCALE GENOMIC DNA]</scope>
    <source>
        <strain evidence="10">DSM 17093 / CIP 108686 / LMG 22925 / RQ-24</strain>
    </source>
</reference>
<comment type="similarity">
    <text evidence="7">Belongs to the binding-protein-dependent transport system permease family.</text>
</comment>
<organism evidence="9 10">
    <name type="scientific">Truepera radiovictrix (strain DSM 17093 / CIP 108686 / LMG 22925 / RQ-24)</name>
    <dbReference type="NCBI Taxonomy" id="649638"/>
    <lineage>
        <taxon>Bacteria</taxon>
        <taxon>Thermotogati</taxon>
        <taxon>Deinococcota</taxon>
        <taxon>Deinococci</taxon>
        <taxon>Trueperales</taxon>
        <taxon>Trueperaceae</taxon>
        <taxon>Truepera</taxon>
    </lineage>
</organism>
<reference evidence="10" key="1">
    <citation type="submission" date="2010-05" db="EMBL/GenBank/DDBJ databases">
        <title>The complete genome of Truepera radiovictris DSM 17093.</title>
        <authorList>
            <consortium name="US DOE Joint Genome Institute (JGI-PGF)"/>
            <person name="Lucas S."/>
            <person name="Copeland A."/>
            <person name="Lapidus A."/>
            <person name="Glavina del Rio T."/>
            <person name="Dalin E."/>
            <person name="Tice H."/>
            <person name="Bruce D."/>
            <person name="Goodwin L."/>
            <person name="Pitluck S."/>
            <person name="Kyrpides N."/>
            <person name="Mavromatis K."/>
            <person name="Ovchinnikova G."/>
            <person name="Munk A.C."/>
            <person name="Detter J.C."/>
            <person name="Han C."/>
            <person name="Tapia R."/>
            <person name="Land M."/>
            <person name="Hauser L."/>
            <person name="Markowitz V."/>
            <person name="Cheng J.-F."/>
            <person name="Hugenholtz P."/>
            <person name="Woyke T."/>
            <person name="Wu D."/>
            <person name="Tindall B."/>
            <person name="Pomrenke H.G."/>
            <person name="Brambilla E."/>
            <person name="Klenk H.-P."/>
            <person name="Eisen J.A."/>
        </authorList>
    </citation>
    <scope>NUCLEOTIDE SEQUENCE [LARGE SCALE GENOMIC DNA]</scope>
    <source>
        <strain evidence="10">DSM 17093 / CIP 108686 / LMG 22925 / RQ-24</strain>
    </source>
</reference>
<sequence length="341" mass="38077">MLVFIIRRLLFLPVVFFGVTLLIVLLMQLLAPYQRAAAFVQSEAQLRNIEAIIEQYGLEDPWYEQYGRWLGQVFRGNLGYSRVTSEPVWTTLQRRFPVTLELTLYAIVPVIALGVWLGSAAAIHRDRFIDQFTRVLSIVGWSLPTFVLGIWLLVIFYGVLGWLEPGRLSTTYQIQVARGGFSHVTGMLTVDALLNGRLDIFWDALKHLILPVITLAVVQAAQIMRVMRSSLLDALSQDYVRTARAKGLDQRVVNNKHARRNALIPVVTLAGFVLIGLISGLVITETIFNYPGLGQWAAAAATQLDYASIMGFAVFTAVVVVLGNLLVDIAYGVVDPRIRYD</sequence>
<proteinExistence type="inferred from homology"/>
<accession>D7CVU8</accession>
<dbReference type="eggNOG" id="COG0601">
    <property type="taxonomic scope" value="Bacteria"/>
</dbReference>
<evidence type="ECO:0000259" key="8">
    <source>
        <dbReference type="PROSITE" id="PS50928"/>
    </source>
</evidence>
<dbReference type="CDD" id="cd06261">
    <property type="entry name" value="TM_PBP2"/>
    <property type="match status" value="1"/>
</dbReference>
<dbReference type="EMBL" id="CP002049">
    <property type="protein sequence ID" value="ADI16009.1"/>
    <property type="molecule type" value="Genomic_DNA"/>
</dbReference>
<gene>
    <name evidence="9" type="ordered locus">Trad_2911</name>
</gene>
<dbReference type="AlphaFoldDB" id="D7CVU8"/>
<dbReference type="Pfam" id="PF00528">
    <property type="entry name" value="BPD_transp_1"/>
    <property type="match status" value="1"/>
</dbReference>
<keyword evidence="3" id="KW-1003">Cell membrane</keyword>
<dbReference type="PANTHER" id="PTHR43163">
    <property type="entry name" value="DIPEPTIDE TRANSPORT SYSTEM PERMEASE PROTEIN DPPB-RELATED"/>
    <property type="match status" value="1"/>
</dbReference>
<evidence type="ECO:0000313" key="10">
    <source>
        <dbReference type="Proteomes" id="UP000000379"/>
    </source>
</evidence>
<keyword evidence="6 7" id="KW-0472">Membrane</keyword>
<dbReference type="STRING" id="649638.Trad_2911"/>
<dbReference type="OrthoDB" id="9806409at2"/>
<protein>
    <submittedName>
        <fullName evidence="9">Binding-protein-dependent transport systems inner membrane component</fullName>
    </submittedName>
</protein>
<dbReference type="KEGG" id="tra:Trad_2911"/>
<dbReference type="InterPro" id="IPR000515">
    <property type="entry name" value="MetI-like"/>
</dbReference>
<feature type="transmembrane region" description="Helical" evidence="7">
    <location>
        <begin position="9"/>
        <end position="31"/>
    </location>
</feature>
<comment type="subcellular location">
    <subcellularLocation>
        <location evidence="1 7">Cell membrane</location>
        <topology evidence="1 7">Multi-pass membrane protein</topology>
    </subcellularLocation>
</comment>
<dbReference type="Proteomes" id="UP000000379">
    <property type="component" value="Chromosome"/>
</dbReference>
<dbReference type="PROSITE" id="PS50928">
    <property type="entry name" value="ABC_TM1"/>
    <property type="match status" value="1"/>
</dbReference>
<evidence type="ECO:0000313" key="9">
    <source>
        <dbReference type="EMBL" id="ADI16009.1"/>
    </source>
</evidence>
<evidence type="ECO:0000256" key="1">
    <source>
        <dbReference type="ARBA" id="ARBA00004651"/>
    </source>
</evidence>
<dbReference type="SUPFAM" id="SSF161098">
    <property type="entry name" value="MetI-like"/>
    <property type="match status" value="1"/>
</dbReference>
<name>D7CVU8_TRURR</name>
<dbReference type="PANTHER" id="PTHR43163:SF6">
    <property type="entry name" value="DIPEPTIDE TRANSPORT SYSTEM PERMEASE PROTEIN DPPB-RELATED"/>
    <property type="match status" value="1"/>
</dbReference>
<feature type="domain" description="ABC transmembrane type-1" evidence="8">
    <location>
        <begin position="96"/>
        <end position="331"/>
    </location>
</feature>
<feature type="transmembrane region" description="Helical" evidence="7">
    <location>
        <begin position="308"/>
        <end position="334"/>
    </location>
</feature>
<evidence type="ECO:0000256" key="2">
    <source>
        <dbReference type="ARBA" id="ARBA00022448"/>
    </source>
</evidence>
<dbReference type="GO" id="GO:0055085">
    <property type="term" value="P:transmembrane transport"/>
    <property type="evidence" value="ECO:0007669"/>
    <property type="project" value="InterPro"/>
</dbReference>
<keyword evidence="2 7" id="KW-0813">Transport</keyword>
<dbReference type="RefSeq" id="WP_013179368.1">
    <property type="nucleotide sequence ID" value="NC_014221.1"/>
</dbReference>
<evidence type="ECO:0000256" key="6">
    <source>
        <dbReference type="ARBA" id="ARBA00023136"/>
    </source>
</evidence>
<dbReference type="InterPro" id="IPR035906">
    <property type="entry name" value="MetI-like_sf"/>
</dbReference>
<dbReference type="Pfam" id="PF19300">
    <property type="entry name" value="BPD_transp_1_N"/>
    <property type="match status" value="1"/>
</dbReference>
<keyword evidence="4 7" id="KW-0812">Transmembrane</keyword>
<dbReference type="HOGENOM" id="CLU_036879_0_0_0"/>
<dbReference type="InterPro" id="IPR045621">
    <property type="entry name" value="BPD_transp_1_N"/>
</dbReference>
<feature type="transmembrane region" description="Helical" evidence="7">
    <location>
        <begin position="262"/>
        <end position="288"/>
    </location>
</feature>
<dbReference type="GO" id="GO:0005886">
    <property type="term" value="C:plasma membrane"/>
    <property type="evidence" value="ECO:0007669"/>
    <property type="project" value="UniProtKB-SubCell"/>
</dbReference>
<feature type="transmembrane region" description="Helical" evidence="7">
    <location>
        <begin position="102"/>
        <end position="123"/>
    </location>
</feature>
<evidence type="ECO:0000256" key="3">
    <source>
        <dbReference type="ARBA" id="ARBA00022475"/>
    </source>
</evidence>
<dbReference type="Gene3D" id="1.10.3720.10">
    <property type="entry name" value="MetI-like"/>
    <property type="match status" value="1"/>
</dbReference>
<feature type="transmembrane region" description="Helical" evidence="7">
    <location>
        <begin position="135"/>
        <end position="160"/>
    </location>
</feature>
<keyword evidence="5 7" id="KW-1133">Transmembrane helix</keyword>